<dbReference type="InterPro" id="IPR045607">
    <property type="entry name" value="DUF6452"/>
</dbReference>
<dbReference type="Pfam" id="PF20050">
    <property type="entry name" value="DUF6452"/>
    <property type="match status" value="1"/>
</dbReference>
<name>A0A2U8QWB6_9FLAO</name>
<dbReference type="EMBL" id="CP029463">
    <property type="protein sequence ID" value="AWM14500.1"/>
    <property type="molecule type" value="Genomic_DNA"/>
</dbReference>
<accession>A0A2U8QWB6</accession>
<dbReference type="KEGG" id="fse:DI487_11960"/>
<evidence type="ECO:0000313" key="1">
    <source>
        <dbReference type="EMBL" id="AWM14500.1"/>
    </source>
</evidence>
<protein>
    <submittedName>
        <fullName evidence="1">Uncharacterized protein</fullName>
    </submittedName>
</protein>
<keyword evidence="2" id="KW-1185">Reference proteome</keyword>
<dbReference type="Proteomes" id="UP000245429">
    <property type="component" value="Chromosome"/>
</dbReference>
<evidence type="ECO:0000313" key="2">
    <source>
        <dbReference type="Proteomes" id="UP000245429"/>
    </source>
</evidence>
<proteinExistence type="predicted"/>
<reference evidence="1 2" key="1">
    <citation type="submission" date="2018-05" db="EMBL/GenBank/DDBJ databases">
        <title>Flavobacterium sp. MEBiC07310.</title>
        <authorList>
            <person name="Baek K."/>
        </authorList>
    </citation>
    <scope>NUCLEOTIDE SEQUENCE [LARGE SCALE GENOMIC DNA]</scope>
    <source>
        <strain evidence="1 2">MEBiC07310</strain>
    </source>
</reference>
<dbReference type="AlphaFoldDB" id="A0A2U8QWB6"/>
<organism evidence="1 2">
    <name type="scientific">Flavobacterium sediminis</name>
    <dbReference type="NCBI Taxonomy" id="2201181"/>
    <lineage>
        <taxon>Bacteria</taxon>
        <taxon>Pseudomonadati</taxon>
        <taxon>Bacteroidota</taxon>
        <taxon>Flavobacteriia</taxon>
        <taxon>Flavobacteriales</taxon>
        <taxon>Flavobacteriaceae</taxon>
        <taxon>Flavobacterium</taxon>
    </lineage>
</organism>
<gene>
    <name evidence="1" type="ORF">DI487_11960</name>
</gene>
<sequence length="162" mass="18404">MKKYSIISLMILFAVSFWNCEKDDLCADGTVTTPQLVIEFYDATNTTEIKEVTGIAYFETSVNDTLSESSVTQILLPLKTNADQVTFKLILNGNDEDTSDDIEDILTIDYTREDIYISRACGYKTNFNLTGVTLNSTNWINNYTIEQSSITNEDEVHLKLYF</sequence>
<dbReference type="OrthoDB" id="663527at2"/>
<dbReference type="RefSeq" id="WP_109569859.1">
    <property type="nucleotide sequence ID" value="NZ_CP029463.1"/>
</dbReference>